<dbReference type="Proteomes" id="UP000228626">
    <property type="component" value="Unassembled WGS sequence"/>
</dbReference>
<evidence type="ECO:0000256" key="1">
    <source>
        <dbReference type="ARBA" id="ARBA00022490"/>
    </source>
</evidence>
<evidence type="ECO:0000313" key="10">
    <source>
        <dbReference type="EMBL" id="PIR92763.1"/>
    </source>
</evidence>
<evidence type="ECO:0000256" key="7">
    <source>
        <dbReference type="HAMAP-Rule" id="MF_00607"/>
    </source>
</evidence>
<gene>
    <name evidence="7 10" type="primary">rsmA</name>
    <name evidence="7" type="synonym">ksgA</name>
    <name evidence="10" type="ORF">COT99_04425</name>
</gene>
<feature type="binding site" evidence="7 8">
    <location>
        <position position="52"/>
    </location>
    <ligand>
        <name>S-adenosyl-L-methionine</name>
        <dbReference type="ChEBI" id="CHEBI:59789"/>
    </ligand>
</feature>
<feature type="binding site" evidence="7 8">
    <location>
        <position position="100"/>
    </location>
    <ligand>
        <name>S-adenosyl-L-methionine</name>
        <dbReference type="ChEBI" id="CHEBI:59789"/>
    </ligand>
</feature>
<dbReference type="InterPro" id="IPR023165">
    <property type="entry name" value="rRNA_Ade_diMease-like_C"/>
</dbReference>
<dbReference type="InterPro" id="IPR001737">
    <property type="entry name" value="KsgA/Erm"/>
</dbReference>
<evidence type="ECO:0000256" key="3">
    <source>
        <dbReference type="ARBA" id="ARBA00022603"/>
    </source>
</evidence>
<dbReference type="InterPro" id="IPR020598">
    <property type="entry name" value="rRNA_Ade_methylase_Trfase_N"/>
</dbReference>
<comment type="catalytic activity">
    <reaction evidence="7">
        <text>adenosine(1518)/adenosine(1519) in 16S rRNA + 4 S-adenosyl-L-methionine = N(6)-dimethyladenosine(1518)/N(6)-dimethyladenosine(1519) in 16S rRNA + 4 S-adenosyl-L-homocysteine + 4 H(+)</text>
        <dbReference type="Rhea" id="RHEA:19609"/>
        <dbReference type="Rhea" id="RHEA-COMP:10232"/>
        <dbReference type="Rhea" id="RHEA-COMP:10233"/>
        <dbReference type="ChEBI" id="CHEBI:15378"/>
        <dbReference type="ChEBI" id="CHEBI:57856"/>
        <dbReference type="ChEBI" id="CHEBI:59789"/>
        <dbReference type="ChEBI" id="CHEBI:74411"/>
        <dbReference type="ChEBI" id="CHEBI:74493"/>
        <dbReference type="EC" id="2.1.1.182"/>
    </reaction>
</comment>
<keyword evidence="6 7" id="KW-0694">RNA-binding</keyword>
<evidence type="ECO:0000256" key="6">
    <source>
        <dbReference type="ARBA" id="ARBA00022884"/>
    </source>
</evidence>
<feature type="domain" description="Ribosomal RNA adenine methylase transferase N-terminal" evidence="9">
    <location>
        <begin position="32"/>
        <end position="216"/>
    </location>
</feature>
<dbReference type="PROSITE" id="PS01131">
    <property type="entry name" value="RRNA_A_DIMETH"/>
    <property type="match status" value="1"/>
</dbReference>
<protein>
    <recommendedName>
        <fullName evidence="7">Ribosomal RNA small subunit methyltransferase A</fullName>
        <ecNumber evidence="7">2.1.1.182</ecNumber>
    </recommendedName>
    <alternativeName>
        <fullName evidence="7">16S rRNA (adenine(1518)-N(6)/adenine(1519)-N(6))-dimethyltransferase</fullName>
    </alternativeName>
    <alternativeName>
        <fullName evidence="7">16S rRNA dimethyladenosine transferase</fullName>
    </alternativeName>
    <alternativeName>
        <fullName evidence="7">16S rRNA dimethylase</fullName>
    </alternativeName>
    <alternativeName>
        <fullName evidence="7">S-adenosylmethionine-6-N', N'-adenosyl(rRNA) dimethyltransferase</fullName>
    </alternativeName>
</protein>
<feature type="binding site" evidence="7 8">
    <location>
        <position position="25"/>
    </location>
    <ligand>
        <name>S-adenosyl-L-methionine</name>
        <dbReference type="ChEBI" id="CHEBI:59789"/>
    </ligand>
</feature>
<evidence type="ECO:0000259" key="9">
    <source>
        <dbReference type="SMART" id="SM00650"/>
    </source>
</evidence>
<comment type="subcellular location">
    <subcellularLocation>
        <location evidence="7">Cytoplasm</location>
    </subcellularLocation>
</comment>
<reference evidence="11" key="1">
    <citation type="submission" date="2017-09" db="EMBL/GenBank/DDBJ databases">
        <title>Depth-based differentiation of microbial function through sediment-hosted aquifers and enrichment of novel symbionts in the deep terrestrial subsurface.</title>
        <authorList>
            <person name="Probst A.J."/>
            <person name="Ladd B."/>
            <person name="Jarett J.K."/>
            <person name="Geller-Mcgrath D.E."/>
            <person name="Sieber C.M.K."/>
            <person name="Emerson J.B."/>
            <person name="Anantharaman K."/>
            <person name="Thomas B.C."/>
            <person name="Malmstrom R."/>
            <person name="Stieglmeier M."/>
            <person name="Klingl A."/>
            <person name="Woyke T."/>
            <person name="Ryan C.M."/>
            <person name="Banfield J.F."/>
        </authorList>
    </citation>
    <scope>NUCLEOTIDE SEQUENCE [LARGE SCALE GENOMIC DNA]</scope>
</reference>
<evidence type="ECO:0000256" key="5">
    <source>
        <dbReference type="ARBA" id="ARBA00022691"/>
    </source>
</evidence>
<dbReference type="PROSITE" id="PS51689">
    <property type="entry name" value="SAM_RNA_A_N6_MT"/>
    <property type="match status" value="1"/>
</dbReference>
<dbReference type="CDD" id="cd02440">
    <property type="entry name" value="AdoMet_MTases"/>
    <property type="match status" value="1"/>
</dbReference>
<feature type="binding site" evidence="7 8">
    <location>
        <position position="132"/>
    </location>
    <ligand>
        <name>S-adenosyl-L-methionine</name>
        <dbReference type="ChEBI" id="CHEBI:59789"/>
    </ligand>
</feature>
<organism evidence="10 11">
    <name type="scientific">Candidatus Falkowbacteria bacterium CG10_big_fil_rev_8_21_14_0_10_43_10</name>
    <dbReference type="NCBI Taxonomy" id="1974567"/>
    <lineage>
        <taxon>Bacteria</taxon>
        <taxon>Candidatus Falkowiibacteriota</taxon>
    </lineage>
</organism>
<feature type="binding site" evidence="7 8">
    <location>
        <position position="27"/>
    </location>
    <ligand>
        <name>S-adenosyl-L-methionine</name>
        <dbReference type="ChEBI" id="CHEBI:59789"/>
    </ligand>
</feature>
<comment type="similarity">
    <text evidence="7">Belongs to the class I-like SAM-binding methyltransferase superfamily. rRNA adenine N(6)-methyltransferase family. RsmA subfamily.</text>
</comment>
<dbReference type="NCBIfam" id="TIGR00755">
    <property type="entry name" value="ksgA"/>
    <property type="match status" value="1"/>
</dbReference>
<evidence type="ECO:0000313" key="11">
    <source>
        <dbReference type="Proteomes" id="UP000228626"/>
    </source>
</evidence>
<accession>A0A2H0V0Z7</accession>
<comment type="caution">
    <text evidence="10">The sequence shown here is derived from an EMBL/GenBank/DDBJ whole genome shotgun (WGS) entry which is preliminary data.</text>
</comment>
<feature type="binding site" evidence="7 8">
    <location>
        <position position="73"/>
    </location>
    <ligand>
        <name>S-adenosyl-L-methionine</name>
        <dbReference type="ChEBI" id="CHEBI:59789"/>
    </ligand>
</feature>
<keyword evidence="3 7" id="KW-0489">Methyltransferase</keyword>
<dbReference type="InterPro" id="IPR011530">
    <property type="entry name" value="rRNA_adenine_dimethylase"/>
</dbReference>
<name>A0A2H0V0Z7_9BACT</name>
<keyword evidence="5 7" id="KW-0949">S-adenosyl-L-methionine</keyword>
<dbReference type="GO" id="GO:0003723">
    <property type="term" value="F:RNA binding"/>
    <property type="evidence" value="ECO:0007669"/>
    <property type="project" value="UniProtKB-UniRule"/>
</dbReference>
<proteinExistence type="inferred from homology"/>
<dbReference type="EMBL" id="PFAR01000054">
    <property type="protein sequence ID" value="PIR92763.1"/>
    <property type="molecule type" value="Genomic_DNA"/>
</dbReference>
<evidence type="ECO:0000256" key="2">
    <source>
        <dbReference type="ARBA" id="ARBA00022552"/>
    </source>
</evidence>
<evidence type="ECO:0000256" key="4">
    <source>
        <dbReference type="ARBA" id="ARBA00022679"/>
    </source>
</evidence>
<dbReference type="Gene3D" id="1.10.8.100">
    <property type="entry name" value="Ribosomal RNA adenine dimethylase-like, domain 2"/>
    <property type="match status" value="1"/>
</dbReference>
<dbReference type="InterPro" id="IPR029063">
    <property type="entry name" value="SAM-dependent_MTases_sf"/>
</dbReference>
<keyword evidence="1 7" id="KW-0963">Cytoplasm</keyword>
<sequence length="306" mass="34634">MDFLKQIKQLCALYNIKPARSRGQNFLISENVYQKIITAAGLKPDDIVLEVGPGLGFLTEMLARRVKKVIAVELDDQLAEVLRERLAEQKIENVEVVNEDIFIFNPSRLASLRHPPLTKGREGRGSYKIVANLPYNITSRFLRKFLEEVEGKPSMMVLMVQKEVAERITAKPPQMSLLAVSVQFFAEAKIMAKVSSGAFWPQPKVDSAIIHLTPRPPLPLASLKLRRSGRGEGVVDEKNFFKLVRVGFSARRKMLKNNLAKGLNVKSEIMAEILRQAGLNEKTRAQELSVEKWQELFIVLDRQNMV</sequence>
<keyword evidence="2 7" id="KW-0698">rRNA processing</keyword>
<dbReference type="SMART" id="SM00650">
    <property type="entry name" value="rADc"/>
    <property type="match status" value="1"/>
</dbReference>
<dbReference type="InterPro" id="IPR020596">
    <property type="entry name" value="rRNA_Ade_Mease_Trfase_CS"/>
</dbReference>
<dbReference type="PANTHER" id="PTHR11727:SF7">
    <property type="entry name" value="DIMETHYLADENOSINE TRANSFERASE-RELATED"/>
    <property type="match status" value="1"/>
</dbReference>
<dbReference type="Gene3D" id="3.40.50.150">
    <property type="entry name" value="Vaccinia Virus protein VP39"/>
    <property type="match status" value="1"/>
</dbReference>
<dbReference type="AlphaFoldDB" id="A0A2H0V0Z7"/>
<dbReference type="Pfam" id="PF00398">
    <property type="entry name" value="RrnaAD"/>
    <property type="match status" value="1"/>
</dbReference>
<evidence type="ECO:0000256" key="8">
    <source>
        <dbReference type="PROSITE-ProRule" id="PRU01026"/>
    </source>
</evidence>
<dbReference type="PANTHER" id="PTHR11727">
    <property type="entry name" value="DIMETHYLADENOSINE TRANSFERASE"/>
    <property type="match status" value="1"/>
</dbReference>
<keyword evidence="4 7" id="KW-0808">Transferase</keyword>
<dbReference type="GO" id="GO:0052908">
    <property type="term" value="F:16S rRNA (adenine(1518)-N(6)/adenine(1519)-N(6))-dimethyltransferase activity"/>
    <property type="evidence" value="ECO:0007669"/>
    <property type="project" value="UniProtKB-EC"/>
</dbReference>
<dbReference type="FunFam" id="3.40.50.150:FF:000023">
    <property type="entry name" value="Ribosomal RNA small subunit methyltransferase A"/>
    <property type="match status" value="1"/>
</dbReference>
<dbReference type="EC" id="2.1.1.182" evidence="7"/>
<dbReference type="SUPFAM" id="SSF53335">
    <property type="entry name" value="S-adenosyl-L-methionine-dependent methyltransferases"/>
    <property type="match status" value="1"/>
</dbReference>
<comment type="function">
    <text evidence="7">Specifically dimethylates two adjacent adenosines (A1518 and A1519) in the loop of a conserved hairpin near the 3'-end of 16S rRNA in the 30S particle. May play a critical role in biogenesis of 30S subunits.</text>
</comment>
<dbReference type="GO" id="GO:0005829">
    <property type="term" value="C:cytosol"/>
    <property type="evidence" value="ECO:0007669"/>
    <property type="project" value="TreeGrafter"/>
</dbReference>
<dbReference type="HAMAP" id="MF_00607">
    <property type="entry name" value="16SrRNA_methyltr_A"/>
    <property type="match status" value="1"/>
</dbReference>